<evidence type="ECO:0000256" key="2">
    <source>
        <dbReference type="ARBA" id="ARBA00012643"/>
    </source>
</evidence>
<name>A0A8K0D7Z3_IGNLU</name>
<dbReference type="AlphaFoldDB" id="A0A8K0D7Z3"/>
<dbReference type="GO" id="GO:0008253">
    <property type="term" value="F:5'-nucleotidase activity"/>
    <property type="evidence" value="ECO:0007669"/>
    <property type="project" value="UniProtKB-EC"/>
</dbReference>
<organism evidence="4 5">
    <name type="scientific">Ignelater luminosus</name>
    <name type="common">Cucubano</name>
    <name type="synonym">Pyrophorus luminosus</name>
    <dbReference type="NCBI Taxonomy" id="2038154"/>
    <lineage>
        <taxon>Eukaryota</taxon>
        <taxon>Metazoa</taxon>
        <taxon>Ecdysozoa</taxon>
        <taxon>Arthropoda</taxon>
        <taxon>Hexapoda</taxon>
        <taxon>Insecta</taxon>
        <taxon>Pterygota</taxon>
        <taxon>Neoptera</taxon>
        <taxon>Endopterygota</taxon>
        <taxon>Coleoptera</taxon>
        <taxon>Polyphaga</taxon>
        <taxon>Elateriformia</taxon>
        <taxon>Elateroidea</taxon>
        <taxon>Elateridae</taxon>
        <taxon>Agrypninae</taxon>
        <taxon>Pyrophorini</taxon>
        <taxon>Ignelater</taxon>
    </lineage>
</organism>
<feature type="chain" id="PRO_5035481387" description="5'-nucleotidase" evidence="3">
    <location>
        <begin position="20"/>
        <end position="117"/>
    </location>
</feature>
<evidence type="ECO:0000256" key="3">
    <source>
        <dbReference type="SAM" id="SignalP"/>
    </source>
</evidence>
<dbReference type="PANTHER" id="PTHR11575">
    <property type="entry name" value="5'-NUCLEOTIDASE-RELATED"/>
    <property type="match status" value="1"/>
</dbReference>
<sequence>MKLYLILFLIVVNVNSSLSENLDLLILHNNDMHGRFEETSARSGKCQPEDKKLQNCVGGIARVAHVIRQARKAAQEGKGPQVLYLNGGDTYTGTPWFSVHKWKIVVEFLNLLEPNAV</sequence>
<dbReference type="EC" id="3.1.3.5" evidence="2"/>
<evidence type="ECO:0000313" key="5">
    <source>
        <dbReference type="Proteomes" id="UP000801492"/>
    </source>
</evidence>
<evidence type="ECO:0000256" key="1">
    <source>
        <dbReference type="ARBA" id="ARBA00000815"/>
    </source>
</evidence>
<dbReference type="OrthoDB" id="7722975at2759"/>
<keyword evidence="3" id="KW-0732">Signal</keyword>
<accession>A0A8K0D7Z3</accession>
<dbReference type="SUPFAM" id="SSF56300">
    <property type="entry name" value="Metallo-dependent phosphatases"/>
    <property type="match status" value="1"/>
</dbReference>
<dbReference type="Gene3D" id="3.60.21.10">
    <property type="match status" value="1"/>
</dbReference>
<feature type="non-terminal residue" evidence="4">
    <location>
        <position position="117"/>
    </location>
</feature>
<dbReference type="GO" id="GO:0006196">
    <property type="term" value="P:AMP catabolic process"/>
    <property type="evidence" value="ECO:0007669"/>
    <property type="project" value="TreeGrafter"/>
</dbReference>
<dbReference type="EMBL" id="VTPC01001858">
    <property type="protein sequence ID" value="KAF2901118.1"/>
    <property type="molecule type" value="Genomic_DNA"/>
</dbReference>
<protein>
    <recommendedName>
        <fullName evidence="2">5'-nucleotidase</fullName>
        <ecNumber evidence="2">3.1.3.5</ecNumber>
    </recommendedName>
</protein>
<dbReference type="Proteomes" id="UP000801492">
    <property type="component" value="Unassembled WGS sequence"/>
</dbReference>
<comment type="caution">
    <text evidence="4">The sequence shown here is derived from an EMBL/GenBank/DDBJ whole genome shotgun (WGS) entry which is preliminary data.</text>
</comment>
<gene>
    <name evidence="4" type="ORF">ILUMI_05069</name>
</gene>
<dbReference type="GO" id="GO:0005886">
    <property type="term" value="C:plasma membrane"/>
    <property type="evidence" value="ECO:0007669"/>
    <property type="project" value="TreeGrafter"/>
</dbReference>
<dbReference type="PANTHER" id="PTHR11575:SF24">
    <property type="entry name" value="5'-NUCLEOTIDASE"/>
    <property type="match status" value="1"/>
</dbReference>
<feature type="signal peptide" evidence="3">
    <location>
        <begin position="1"/>
        <end position="19"/>
    </location>
</feature>
<dbReference type="InterPro" id="IPR029052">
    <property type="entry name" value="Metallo-depent_PP-like"/>
</dbReference>
<keyword evidence="5" id="KW-1185">Reference proteome</keyword>
<proteinExistence type="predicted"/>
<comment type="catalytic activity">
    <reaction evidence="1">
        <text>a ribonucleoside 5'-phosphate + H2O = a ribonucleoside + phosphate</text>
        <dbReference type="Rhea" id="RHEA:12484"/>
        <dbReference type="ChEBI" id="CHEBI:15377"/>
        <dbReference type="ChEBI" id="CHEBI:18254"/>
        <dbReference type="ChEBI" id="CHEBI:43474"/>
        <dbReference type="ChEBI" id="CHEBI:58043"/>
        <dbReference type="EC" id="3.1.3.5"/>
    </reaction>
</comment>
<dbReference type="InterPro" id="IPR006179">
    <property type="entry name" value="5_nucleotidase/apyrase"/>
</dbReference>
<reference evidence="4" key="1">
    <citation type="submission" date="2019-08" db="EMBL/GenBank/DDBJ databases">
        <title>The genome of the North American firefly Photinus pyralis.</title>
        <authorList>
            <consortium name="Photinus pyralis genome working group"/>
            <person name="Fallon T.R."/>
            <person name="Sander Lower S.E."/>
            <person name="Weng J.-K."/>
        </authorList>
    </citation>
    <scope>NUCLEOTIDE SEQUENCE</scope>
    <source>
        <strain evidence="4">TRF0915ILg1</strain>
        <tissue evidence="4">Whole body</tissue>
    </source>
</reference>
<evidence type="ECO:0000313" key="4">
    <source>
        <dbReference type="EMBL" id="KAF2901118.1"/>
    </source>
</evidence>